<dbReference type="InterPro" id="IPR001173">
    <property type="entry name" value="Glyco_trans_2-like"/>
</dbReference>
<dbReference type="PANTHER" id="PTHR43179">
    <property type="entry name" value="RHAMNOSYLTRANSFERASE WBBL"/>
    <property type="match status" value="1"/>
</dbReference>
<sequence>MTNSGSKESMLNTPKLCSIIIVTYNSSSCISTCLSPLLNISDVELLVVDNDSKDGTAVKLQKEFPQVTLIALQENIGFGRACNIGLAASSGSFALFLNPDTIATEKAIRTLIQFYEKHPRVGIVGGRLVDPAGRPLQSMGDTPSLAGLVLDKPLAWVAQRVGPRGLLRRGIARCSTKFCIPHEAEPVAWVSGAFLCCRRSIWAEIGGFDEKFFLYYEDVDLCLRAMQVGWEVWHVPEAVIEHQSGASFGGDLSQQKEIYYVNQYYFFRKHFGRPVAWALWVLQSIYARLGMYRGLGTDRIGRALL</sequence>
<feature type="domain" description="Glycosyltransferase 2-like" evidence="2">
    <location>
        <begin position="185"/>
        <end position="280"/>
    </location>
</feature>
<gene>
    <name evidence="3" type="ORF">PQG83_20325</name>
</gene>
<evidence type="ECO:0000313" key="4">
    <source>
        <dbReference type="Proteomes" id="UP001302494"/>
    </source>
</evidence>
<dbReference type="SUPFAM" id="SSF53448">
    <property type="entry name" value="Nucleotide-diphospho-sugar transferases"/>
    <property type="match status" value="1"/>
</dbReference>
<organism evidence="3 4">
    <name type="scientific">Candidatus Nitrospira neomarina</name>
    <dbReference type="NCBI Taxonomy" id="3020899"/>
    <lineage>
        <taxon>Bacteria</taxon>
        <taxon>Pseudomonadati</taxon>
        <taxon>Nitrospirota</taxon>
        <taxon>Nitrospiria</taxon>
        <taxon>Nitrospirales</taxon>
        <taxon>Nitrospiraceae</taxon>
        <taxon>Nitrospira</taxon>
    </lineage>
</organism>
<evidence type="ECO:0000313" key="3">
    <source>
        <dbReference type="EMBL" id="WNM62060.1"/>
    </source>
</evidence>
<dbReference type="CDD" id="cd04186">
    <property type="entry name" value="GT_2_like_c"/>
    <property type="match status" value="1"/>
</dbReference>
<accession>A0AA96GKR5</accession>
<dbReference type="EMBL" id="CP116968">
    <property type="protein sequence ID" value="WNM62060.1"/>
    <property type="molecule type" value="Genomic_DNA"/>
</dbReference>
<evidence type="ECO:0000259" key="2">
    <source>
        <dbReference type="Pfam" id="PF13632"/>
    </source>
</evidence>
<protein>
    <submittedName>
        <fullName evidence="3">Glycosyltransferase family 2 protein</fullName>
    </submittedName>
</protein>
<evidence type="ECO:0000259" key="1">
    <source>
        <dbReference type="Pfam" id="PF00535"/>
    </source>
</evidence>
<dbReference type="PANTHER" id="PTHR43179:SF7">
    <property type="entry name" value="RHAMNOSYLTRANSFERASE WBBL"/>
    <property type="match status" value="1"/>
</dbReference>
<dbReference type="Proteomes" id="UP001302494">
    <property type="component" value="Chromosome"/>
</dbReference>
<dbReference type="InterPro" id="IPR029044">
    <property type="entry name" value="Nucleotide-diphossugar_trans"/>
</dbReference>
<dbReference type="RefSeq" id="WP_312744995.1">
    <property type="nucleotide sequence ID" value="NZ_CP116968.1"/>
</dbReference>
<dbReference type="Pfam" id="PF00535">
    <property type="entry name" value="Glycos_transf_2"/>
    <property type="match status" value="1"/>
</dbReference>
<name>A0AA96GKR5_9BACT</name>
<dbReference type="Gene3D" id="3.90.550.10">
    <property type="entry name" value="Spore Coat Polysaccharide Biosynthesis Protein SpsA, Chain A"/>
    <property type="match status" value="1"/>
</dbReference>
<proteinExistence type="predicted"/>
<dbReference type="KEGG" id="nneo:PQG83_20325"/>
<reference evidence="3 4" key="1">
    <citation type="submission" date="2023-01" db="EMBL/GenBank/DDBJ databases">
        <title>Cultivation and genomic characterization of new, ubiquitous marine nitrite-oxidizing bacteria from the Nitrospirales.</title>
        <authorList>
            <person name="Mueller A.J."/>
            <person name="Daebeler A."/>
            <person name="Herbold C.W."/>
            <person name="Kirkegaard R.H."/>
            <person name="Daims H."/>
        </authorList>
    </citation>
    <scope>NUCLEOTIDE SEQUENCE [LARGE SCALE GENOMIC DNA]</scope>
    <source>
        <strain evidence="3 4">DK</strain>
    </source>
</reference>
<dbReference type="AlphaFoldDB" id="A0AA96GKR5"/>
<dbReference type="Pfam" id="PF13632">
    <property type="entry name" value="Glyco_trans_2_3"/>
    <property type="match status" value="1"/>
</dbReference>
<feature type="domain" description="Glycosyltransferase 2-like" evidence="1">
    <location>
        <begin position="18"/>
        <end position="137"/>
    </location>
</feature>
<keyword evidence="4" id="KW-1185">Reference proteome</keyword>